<evidence type="ECO:0000313" key="9">
    <source>
        <dbReference type="Proteomes" id="UP000244893"/>
    </source>
</evidence>
<dbReference type="Gene3D" id="3.60.15.10">
    <property type="entry name" value="Ribonuclease Z/Hydroxyacylglutathione hydrolase-like"/>
    <property type="match status" value="1"/>
</dbReference>
<dbReference type="InterPro" id="IPR035681">
    <property type="entry name" value="ComA-like_MBL"/>
</dbReference>
<evidence type="ECO:0000313" key="8">
    <source>
        <dbReference type="EMBL" id="PVZ94097.1"/>
    </source>
</evidence>
<comment type="caution">
    <text evidence="8">The sequence shown here is derived from an EMBL/GenBank/DDBJ whole genome shotgun (WGS) entry which is preliminary data.</text>
</comment>
<dbReference type="EMBL" id="QEOP01000002">
    <property type="protein sequence ID" value="PVZ94097.1"/>
    <property type="molecule type" value="Genomic_DNA"/>
</dbReference>
<dbReference type="InterPro" id="IPR001279">
    <property type="entry name" value="Metallo-B-lactamas"/>
</dbReference>
<dbReference type="Pfam" id="PF00753">
    <property type="entry name" value="Lactamase_B"/>
    <property type="match status" value="1"/>
</dbReference>
<dbReference type="Pfam" id="PF03772">
    <property type="entry name" value="Competence"/>
    <property type="match status" value="1"/>
</dbReference>
<feature type="transmembrane region" description="Helical" evidence="6">
    <location>
        <begin position="352"/>
        <end position="373"/>
    </location>
</feature>
<keyword evidence="3 6" id="KW-0812">Transmembrane</keyword>
<feature type="transmembrane region" description="Helical" evidence="6">
    <location>
        <begin position="306"/>
        <end position="322"/>
    </location>
</feature>
<gene>
    <name evidence="8" type="ORF">DDQ50_10120</name>
</gene>
<dbReference type="NCBIfam" id="TIGR00360">
    <property type="entry name" value="ComEC_N-term"/>
    <property type="match status" value="1"/>
</dbReference>
<keyword evidence="9" id="KW-1185">Reference proteome</keyword>
<evidence type="ECO:0000256" key="4">
    <source>
        <dbReference type="ARBA" id="ARBA00022989"/>
    </source>
</evidence>
<feature type="transmembrane region" description="Helical" evidence="6">
    <location>
        <begin position="500"/>
        <end position="524"/>
    </location>
</feature>
<comment type="subcellular location">
    <subcellularLocation>
        <location evidence="1">Cell membrane</location>
        <topology evidence="1">Multi-pass membrane protein</topology>
    </subcellularLocation>
</comment>
<evidence type="ECO:0000259" key="7">
    <source>
        <dbReference type="SMART" id="SM00849"/>
    </source>
</evidence>
<evidence type="ECO:0000256" key="1">
    <source>
        <dbReference type="ARBA" id="ARBA00004651"/>
    </source>
</evidence>
<dbReference type="CDD" id="cd07731">
    <property type="entry name" value="ComA-like_MBL-fold"/>
    <property type="match status" value="1"/>
</dbReference>
<feature type="transmembrane region" description="Helical" evidence="6">
    <location>
        <begin position="44"/>
        <end position="61"/>
    </location>
</feature>
<feature type="transmembrane region" description="Helical" evidence="6">
    <location>
        <begin position="441"/>
        <end position="460"/>
    </location>
</feature>
<protein>
    <submittedName>
        <fullName evidence="8">Competence protein ComEC</fullName>
    </submittedName>
</protein>
<dbReference type="SMART" id="SM00849">
    <property type="entry name" value="Lactamase_B"/>
    <property type="match status" value="1"/>
</dbReference>
<evidence type="ECO:0000256" key="6">
    <source>
        <dbReference type="SAM" id="Phobius"/>
    </source>
</evidence>
<keyword evidence="4 6" id="KW-1133">Transmembrane helix</keyword>
<reference evidence="8 9" key="1">
    <citation type="submission" date="2018-05" db="EMBL/GenBank/DDBJ databases">
        <title>Amnibacterium sp. M8JJ-5, whole genome shotgun sequence.</title>
        <authorList>
            <person name="Tuo L."/>
        </authorList>
    </citation>
    <scope>NUCLEOTIDE SEQUENCE [LARGE SCALE GENOMIC DNA]</scope>
    <source>
        <strain evidence="8 9">M8JJ-5</strain>
    </source>
</reference>
<feature type="transmembrane region" description="Helical" evidence="6">
    <location>
        <begin position="282"/>
        <end position="300"/>
    </location>
</feature>
<feature type="transmembrane region" description="Helical" evidence="6">
    <location>
        <begin position="68"/>
        <end position="90"/>
    </location>
</feature>
<dbReference type="InterPro" id="IPR036866">
    <property type="entry name" value="RibonucZ/Hydroxyglut_hydro"/>
</dbReference>
<proteinExistence type="predicted"/>
<dbReference type="GO" id="GO:0005886">
    <property type="term" value="C:plasma membrane"/>
    <property type="evidence" value="ECO:0007669"/>
    <property type="project" value="UniProtKB-SubCell"/>
</dbReference>
<organism evidence="8 9">
    <name type="scientific">Amnibacterium flavum</name>
    <dbReference type="NCBI Taxonomy" id="2173173"/>
    <lineage>
        <taxon>Bacteria</taxon>
        <taxon>Bacillati</taxon>
        <taxon>Actinomycetota</taxon>
        <taxon>Actinomycetes</taxon>
        <taxon>Micrococcales</taxon>
        <taxon>Microbacteriaceae</taxon>
        <taxon>Amnibacterium</taxon>
    </lineage>
</organism>
<dbReference type="RefSeq" id="WP_116756611.1">
    <property type="nucleotide sequence ID" value="NZ_JBHUEX010000001.1"/>
</dbReference>
<feature type="transmembrane region" description="Helical" evidence="6">
    <location>
        <begin position="329"/>
        <end position="346"/>
    </location>
</feature>
<accession>A0A2V1HUX1</accession>
<dbReference type="PANTHER" id="PTHR30619:SF1">
    <property type="entry name" value="RECOMBINATION PROTEIN 2"/>
    <property type="match status" value="1"/>
</dbReference>
<dbReference type="AlphaFoldDB" id="A0A2V1HUX1"/>
<evidence type="ECO:0000256" key="5">
    <source>
        <dbReference type="ARBA" id="ARBA00023136"/>
    </source>
</evidence>
<feature type="transmembrane region" description="Helical" evidence="6">
    <location>
        <begin position="253"/>
        <end position="275"/>
    </location>
</feature>
<feature type="domain" description="Metallo-beta-lactamase" evidence="7">
    <location>
        <begin position="539"/>
        <end position="725"/>
    </location>
</feature>
<dbReference type="InterPro" id="IPR052159">
    <property type="entry name" value="Competence_DNA_uptake"/>
</dbReference>
<dbReference type="Proteomes" id="UP000244893">
    <property type="component" value="Unassembled WGS sequence"/>
</dbReference>
<dbReference type="SUPFAM" id="SSF56281">
    <property type="entry name" value="Metallo-hydrolase/oxidoreductase"/>
    <property type="match status" value="1"/>
</dbReference>
<name>A0A2V1HUX1_9MICO</name>
<dbReference type="PANTHER" id="PTHR30619">
    <property type="entry name" value="DNA INTERNALIZATION/COMPETENCE PROTEIN COMEC/REC2"/>
    <property type="match status" value="1"/>
</dbReference>
<evidence type="ECO:0000256" key="3">
    <source>
        <dbReference type="ARBA" id="ARBA00022692"/>
    </source>
</evidence>
<keyword evidence="2" id="KW-1003">Cell membrane</keyword>
<keyword evidence="5 6" id="KW-0472">Membrane</keyword>
<feature type="transmembrane region" description="Helical" evidence="6">
    <location>
        <begin position="414"/>
        <end position="434"/>
    </location>
</feature>
<evidence type="ECO:0000256" key="2">
    <source>
        <dbReference type="ARBA" id="ARBA00022475"/>
    </source>
</evidence>
<sequence length="787" mass="78705">MTPSPLRTTGWSAASDTRAVGAATGAWVTAFAATGVSDLAAGPVAAWVVVVGVAAATVALRSRRIGPALAAATVLLAVCALLLTATAAGLERRSPTALGLDPGATSAASMTGTVELTGTVERPEAGAFGSPRVAGTLVGIRIDGRERAASVPVLLFSDDVVLESGIGARVEVRGSVRRADPGDSVAWLVFARDAEYGSGPTGPVAWASGLRDGFLAWSSELPGDGGLLLPGLAIGDTRAVTPSLDAAMTAGSLSHLTAVSGANCAVVVAGVMALAAALGLRLRSRVVLAGAALVGFVLIVTPQPSVLRAAAMAVILLVATVSGRRGAGLPALMVTVVVLLSLDPWLARDFGFALSVAATAGLLTLAPALTRALSRGMSPVLAAAIAVPTAAQAACQPVLVLLDPTLPVLSVPANLLAAPAAPIATVAGLLASLLLPVLPPVGAAVGWLAWIPSSWIAAVARAFDQVPARLPWLPGAVGAALAALVLLLVVVAVRRRSRVVAVLAVGVAASVVASLIGISLGSALSRPADWWVVSCDVGQGAAALIRGDDSVALIDTGDDPAALERCLAGAGVQRIHLLVLTHFDRDHVGAAGVLAGRVDSVLVGPSDGPVADRLVETLRRSGAEVHETVAGESGMLGDLDWRVVWPEPGAPPGNDASVVLAVQGDGVSAAVLGDLGEEAQRALLRSGRLGRVDVVSVAHHGSADQSPELYERLGARVALVSVGADNPYGHPTASALEMLDALGATTLRTDRSGTAVLALVGEEHRLVAWSAGGRTAADPGEGVGGSP</sequence>
<dbReference type="OrthoDB" id="7177610at2"/>
<feature type="transmembrane region" description="Helical" evidence="6">
    <location>
        <begin position="472"/>
        <end position="493"/>
    </location>
</feature>
<dbReference type="InterPro" id="IPR004477">
    <property type="entry name" value="ComEC_N"/>
</dbReference>
<feature type="transmembrane region" description="Helical" evidence="6">
    <location>
        <begin position="380"/>
        <end position="402"/>
    </location>
</feature>